<organism evidence="8 9">
    <name type="scientific">Paenibacillus artemisiicola</name>
    <dbReference type="NCBI Taxonomy" id="1172618"/>
    <lineage>
        <taxon>Bacteria</taxon>
        <taxon>Bacillati</taxon>
        <taxon>Bacillota</taxon>
        <taxon>Bacilli</taxon>
        <taxon>Bacillales</taxon>
        <taxon>Paenibacillaceae</taxon>
        <taxon>Paenibacillus</taxon>
    </lineage>
</organism>
<accession>A0ABS3WEY7</accession>
<keyword evidence="3" id="KW-0813">Transport</keyword>
<dbReference type="EMBL" id="JAGGDJ010000023">
    <property type="protein sequence ID" value="MBO7746833.1"/>
    <property type="molecule type" value="Genomic_DNA"/>
</dbReference>
<evidence type="ECO:0000256" key="6">
    <source>
        <dbReference type="SAM" id="SignalP"/>
    </source>
</evidence>
<evidence type="ECO:0000313" key="8">
    <source>
        <dbReference type="EMBL" id="MBO7746833.1"/>
    </source>
</evidence>
<dbReference type="PROSITE" id="PS50983">
    <property type="entry name" value="FE_B12_PBP"/>
    <property type="match status" value="1"/>
</dbReference>
<evidence type="ECO:0000259" key="7">
    <source>
        <dbReference type="PROSITE" id="PS50983"/>
    </source>
</evidence>
<comment type="caution">
    <text evidence="8">The sequence shown here is derived from an EMBL/GenBank/DDBJ whole genome shotgun (WGS) entry which is preliminary data.</text>
</comment>
<evidence type="ECO:0000256" key="4">
    <source>
        <dbReference type="ARBA" id="ARBA00022729"/>
    </source>
</evidence>
<dbReference type="Proteomes" id="UP000670947">
    <property type="component" value="Unassembled WGS sequence"/>
</dbReference>
<dbReference type="InterPro" id="IPR051313">
    <property type="entry name" value="Bact_iron-sidero_bind"/>
</dbReference>
<comment type="subcellular location">
    <subcellularLocation>
        <location evidence="1">Cell envelope</location>
    </subcellularLocation>
</comment>
<dbReference type="SUPFAM" id="SSF53807">
    <property type="entry name" value="Helical backbone' metal receptor"/>
    <property type="match status" value="1"/>
</dbReference>
<reference evidence="8 9" key="1">
    <citation type="submission" date="2021-03" db="EMBL/GenBank/DDBJ databases">
        <title>Paenibacillus artemisicola MWE-103 whole genome sequence.</title>
        <authorList>
            <person name="Ham Y.J."/>
        </authorList>
    </citation>
    <scope>NUCLEOTIDE SEQUENCE [LARGE SCALE GENOMIC DNA]</scope>
    <source>
        <strain evidence="8 9">MWE-103</strain>
    </source>
</reference>
<dbReference type="CDD" id="cd01138">
    <property type="entry name" value="FeuA"/>
    <property type="match status" value="1"/>
</dbReference>
<dbReference type="RefSeq" id="WP_208849572.1">
    <property type="nucleotide sequence ID" value="NZ_JAGGDJ010000023.1"/>
</dbReference>
<evidence type="ECO:0000256" key="1">
    <source>
        <dbReference type="ARBA" id="ARBA00004196"/>
    </source>
</evidence>
<feature type="region of interest" description="Disordered" evidence="5">
    <location>
        <begin position="52"/>
        <end position="85"/>
    </location>
</feature>
<keyword evidence="4 6" id="KW-0732">Signal</keyword>
<feature type="chain" id="PRO_5045756662" evidence="6">
    <location>
        <begin position="24"/>
        <end position="340"/>
    </location>
</feature>
<dbReference type="Gene3D" id="3.40.50.1980">
    <property type="entry name" value="Nitrogenase molybdenum iron protein domain"/>
    <property type="match status" value="2"/>
</dbReference>
<feature type="compositionally biased region" description="Low complexity" evidence="5">
    <location>
        <begin position="52"/>
        <end position="73"/>
    </location>
</feature>
<keyword evidence="9" id="KW-1185">Reference proteome</keyword>
<comment type="similarity">
    <text evidence="2">Belongs to the bacterial solute-binding protein 8 family.</text>
</comment>
<name>A0ABS3WEY7_9BACL</name>
<dbReference type="PANTHER" id="PTHR30532">
    <property type="entry name" value="IRON III DICITRATE-BINDING PERIPLASMIC PROTEIN"/>
    <property type="match status" value="1"/>
</dbReference>
<protein>
    <submittedName>
        <fullName evidence="8">Iron-hydroxamate ABC transporter substrate-binding protein</fullName>
    </submittedName>
</protein>
<proteinExistence type="inferred from homology"/>
<evidence type="ECO:0000313" key="9">
    <source>
        <dbReference type="Proteomes" id="UP000670947"/>
    </source>
</evidence>
<evidence type="ECO:0000256" key="3">
    <source>
        <dbReference type="ARBA" id="ARBA00022448"/>
    </source>
</evidence>
<dbReference type="InterPro" id="IPR002491">
    <property type="entry name" value="ABC_transptr_periplasmic_BD"/>
</dbReference>
<feature type="domain" description="Fe/B12 periplasmic-binding" evidence="7">
    <location>
        <begin position="91"/>
        <end position="340"/>
    </location>
</feature>
<dbReference type="PANTHER" id="PTHR30532:SF26">
    <property type="entry name" value="IRON(3+)-HYDROXAMATE-BINDING PROTEIN FHUD"/>
    <property type="match status" value="1"/>
</dbReference>
<dbReference type="Pfam" id="PF01497">
    <property type="entry name" value="Peripla_BP_2"/>
    <property type="match status" value="1"/>
</dbReference>
<feature type="signal peptide" evidence="6">
    <location>
        <begin position="1"/>
        <end position="23"/>
    </location>
</feature>
<sequence length="340" mass="36003">MKKAVVPILLALMLALSACGNKAANEGASNAGSANAPAGNGAANEATGTNAAAGSNASSGNAAGSAAEAPSGTVTYQSENGPVEVPAHPQRIVGLTNAPNVVSLGGTLVGVDEWTNKNPLFTDKLKGVQIVSENDLEKIIELQPDLIIAGSYMKNLDKLKEIAPTVVYTWGKLDYLKQQVEIGKLLGKEKEAQAWVDDFTLRAAETGKAIKAKIGENATVTVFETDNKDFYVFGNNWARGTELLYQAMGLSMQEKVKKDALGPGYYTLSPEVLSQYAGDYVVLSRSSASDNAIMKTAAWTNVPAVKNKRVIEIDTEASSYSDPTTLEYLLDIFKKGFLGS</sequence>
<evidence type="ECO:0000256" key="5">
    <source>
        <dbReference type="SAM" id="MobiDB-lite"/>
    </source>
</evidence>
<gene>
    <name evidence="8" type="ORF">I8J29_21690</name>
</gene>
<dbReference type="PROSITE" id="PS51257">
    <property type="entry name" value="PROKAR_LIPOPROTEIN"/>
    <property type="match status" value="1"/>
</dbReference>
<evidence type="ECO:0000256" key="2">
    <source>
        <dbReference type="ARBA" id="ARBA00008814"/>
    </source>
</evidence>